<dbReference type="RefSeq" id="WP_026541295.1">
    <property type="nucleotide sequence ID" value="NZ_JBBMFV010000004.1"/>
</dbReference>
<sequence>MGTPLSTKARLYRFTALDALAVAVYLGFTAYFTFAGEAVERFMLQLFPEPATASYAVNALFYAGVGIFAVASAWRVAGRDLKILATRPWFTLGMIPLAIVVMLILTAVLVAAFGTAQSSENQLGIQGLLQQVPAWLMVPLLVLLGPFVEEYLFRHLLIGKLSQYVNIWICCVISVVVFASIHVVGREGLVLSALAPYLGMAVVLVAVYVWTGKNLMFSYFVHAAKNLMAVVLIYAIPPEMLPN</sequence>
<reference evidence="3 4" key="1">
    <citation type="journal article" date="2024" name="Appl. Microbiol. Biotechnol.">
        <title>Biosynthetic gene clusters with biotechnological applications in novel Antarctic isolates from Actinomycetota.</title>
        <authorList>
            <person name="Bruna P."/>
            <person name="Nunez-Montero K."/>
            <person name="Contreras M.J."/>
            <person name="Leal K."/>
            <person name="Garcia M."/>
            <person name="Abanto M."/>
            <person name="Barrientos L."/>
        </authorList>
    </citation>
    <scope>NUCLEOTIDE SEQUENCE [LARGE SCALE GENOMIC DNA]</scope>
    <source>
        <strain evidence="3 4">Se16.17</strain>
    </source>
</reference>
<feature type="domain" description="CAAX prenyl protease 2/Lysostaphin resistance protein A-like" evidence="2">
    <location>
        <begin position="134"/>
        <end position="228"/>
    </location>
</feature>
<evidence type="ECO:0000313" key="3">
    <source>
        <dbReference type="EMBL" id="MEO3941941.1"/>
    </source>
</evidence>
<evidence type="ECO:0000259" key="2">
    <source>
        <dbReference type="Pfam" id="PF02517"/>
    </source>
</evidence>
<proteinExistence type="predicted"/>
<keyword evidence="1" id="KW-1133">Transmembrane helix</keyword>
<keyword evidence="1" id="KW-0472">Membrane</keyword>
<feature type="transmembrane region" description="Helical" evidence="1">
    <location>
        <begin position="55"/>
        <end position="77"/>
    </location>
</feature>
<dbReference type="Proteomes" id="UP001448614">
    <property type="component" value="Unassembled WGS sequence"/>
</dbReference>
<feature type="transmembrane region" description="Helical" evidence="1">
    <location>
        <begin position="190"/>
        <end position="210"/>
    </location>
</feature>
<dbReference type="Pfam" id="PF02517">
    <property type="entry name" value="Rce1-like"/>
    <property type="match status" value="1"/>
</dbReference>
<feature type="transmembrane region" description="Helical" evidence="1">
    <location>
        <begin position="217"/>
        <end position="236"/>
    </location>
</feature>
<organism evidence="3 4">
    <name type="scientific">Paenarthrobacter nicotinovorans</name>
    <name type="common">Arthrobacter nicotinovorans</name>
    <dbReference type="NCBI Taxonomy" id="29320"/>
    <lineage>
        <taxon>Bacteria</taxon>
        <taxon>Bacillati</taxon>
        <taxon>Actinomycetota</taxon>
        <taxon>Actinomycetes</taxon>
        <taxon>Micrococcales</taxon>
        <taxon>Micrococcaceae</taxon>
        <taxon>Paenarthrobacter</taxon>
    </lineage>
</organism>
<keyword evidence="1" id="KW-0812">Transmembrane</keyword>
<accession>A0ABV0GV82</accession>
<evidence type="ECO:0000313" key="4">
    <source>
        <dbReference type="Proteomes" id="UP001448614"/>
    </source>
</evidence>
<gene>
    <name evidence="3" type="ORF">V3C41_12750</name>
</gene>
<protein>
    <submittedName>
        <fullName evidence="3">Lysostaphin resistance A-like protein</fullName>
    </submittedName>
</protein>
<feature type="transmembrane region" description="Helical" evidence="1">
    <location>
        <begin position="165"/>
        <end position="184"/>
    </location>
</feature>
<evidence type="ECO:0000256" key="1">
    <source>
        <dbReference type="SAM" id="Phobius"/>
    </source>
</evidence>
<dbReference type="PANTHER" id="PTHR36435:SF1">
    <property type="entry name" value="CAAX AMINO TERMINAL PROTEASE FAMILY PROTEIN"/>
    <property type="match status" value="1"/>
</dbReference>
<dbReference type="InterPro" id="IPR052710">
    <property type="entry name" value="CAAX_protease"/>
</dbReference>
<feature type="transmembrane region" description="Helical" evidence="1">
    <location>
        <begin position="134"/>
        <end position="153"/>
    </location>
</feature>
<dbReference type="InterPro" id="IPR003675">
    <property type="entry name" value="Rce1/LyrA-like_dom"/>
</dbReference>
<dbReference type="PANTHER" id="PTHR36435">
    <property type="entry name" value="SLR1288 PROTEIN"/>
    <property type="match status" value="1"/>
</dbReference>
<comment type="caution">
    <text evidence="3">The sequence shown here is derived from an EMBL/GenBank/DDBJ whole genome shotgun (WGS) entry which is preliminary data.</text>
</comment>
<name>A0ABV0GV82_PAENI</name>
<keyword evidence="4" id="KW-1185">Reference proteome</keyword>
<feature type="transmembrane region" description="Helical" evidence="1">
    <location>
        <begin position="12"/>
        <end position="35"/>
    </location>
</feature>
<dbReference type="EMBL" id="JBBMFV010000004">
    <property type="protein sequence ID" value="MEO3941941.1"/>
    <property type="molecule type" value="Genomic_DNA"/>
</dbReference>
<feature type="transmembrane region" description="Helical" evidence="1">
    <location>
        <begin position="89"/>
        <end position="114"/>
    </location>
</feature>